<dbReference type="GO" id="GO:0042274">
    <property type="term" value="P:ribosomal small subunit biogenesis"/>
    <property type="evidence" value="ECO:0007669"/>
    <property type="project" value="UniProtKB-UniRule"/>
</dbReference>
<dbReference type="Proteomes" id="UP000193077">
    <property type="component" value="Unassembled WGS sequence"/>
</dbReference>
<feature type="binding site" evidence="10">
    <location>
        <position position="270"/>
    </location>
    <ligand>
        <name>Zn(2+)</name>
        <dbReference type="ChEBI" id="CHEBI:29105"/>
    </ligand>
</feature>
<evidence type="ECO:0000256" key="5">
    <source>
        <dbReference type="ARBA" id="ARBA00022741"/>
    </source>
</evidence>
<dbReference type="InterPro" id="IPR004881">
    <property type="entry name" value="Ribosome_biogen_GTPase_RsgA"/>
</dbReference>
<evidence type="ECO:0000313" key="14">
    <source>
        <dbReference type="Proteomes" id="UP000193077"/>
    </source>
</evidence>
<evidence type="ECO:0000256" key="10">
    <source>
        <dbReference type="HAMAP-Rule" id="MF_01820"/>
    </source>
</evidence>
<dbReference type="Gene3D" id="3.40.50.300">
    <property type="entry name" value="P-loop containing nucleotide triphosphate hydrolases"/>
    <property type="match status" value="1"/>
</dbReference>
<feature type="binding site" evidence="10">
    <location>
        <begin position="138"/>
        <end position="141"/>
    </location>
    <ligand>
        <name>GTP</name>
        <dbReference type="ChEBI" id="CHEBI:37565"/>
    </ligand>
</feature>
<dbReference type="InterPro" id="IPR030378">
    <property type="entry name" value="G_CP_dom"/>
</dbReference>
<dbReference type="Gene3D" id="1.10.40.50">
    <property type="entry name" value="Probable gtpase engc, domain 3"/>
    <property type="match status" value="1"/>
</dbReference>
<feature type="binding site" evidence="10">
    <location>
        <position position="283"/>
    </location>
    <ligand>
        <name>Zn(2+)</name>
        <dbReference type="ChEBI" id="CHEBI:29105"/>
    </ligand>
</feature>
<evidence type="ECO:0000256" key="8">
    <source>
        <dbReference type="ARBA" id="ARBA00022884"/>
    </source>
</evidence>
<gene>
    <name evidence="10 13" type="primary">rsgA</name>
    <name evidence="13" type="ORF">TRL7639_00273</name>
</gene>
<evidence type="ECO:0000259" key="11">
    <source>
        <dbReference type="PROSITE" id="PS50936"/>
    </source>
</evidence>
<dbReference type="GO" id="GO:0003924">
    <property type="term" value="F:GTPase activity"/>
    <property type="evidence" value="ECO:0007669"/>
    <property type="project" value="UniProtKB-UniRule"/>
</dbReference>
<dbReference type="CDD" id="cd01854">
    <property type="entry name" value="YjeQ_EngC"/>
    <property type="match status" value="1"/>
</dbReference>
<evidence type="ECO:0000256" key="7">
    <source>
        <dbReference type="ARBA" id="ARBA00022833"/>
    </source>
</evidence>
<accession>A0A1Y5RF89</accession>
<dbReference type="InterPro" id="IPR027417">
    <property type="entry name" value="P-loop_NTPase"/>
</dbReference>
<evidence type="ECO:0000256" key="4">
    <source>
        <dbReference type="ARBA" id="ARBA00022730"/>
    </source>
</evidence>
<dbReference type="Pfam" id="PF03193">
    <property type="entry name" value="RsgA_GTPase"/>
    <property type="match status" value="1"/>
</dbReference>
<keyword evidence="6 10" id="KW-0378">Hydrolase</keyword>
<keyword evidence="5 10" id="KW-0547">Nucleotide-binding</keyword>
<keyword evidence="7 10" id="KW-0862">Zinc</keyword>
<comment type="similarity">
    <text evidence="10">Belongs to the TRAFAC class YlqF/YawG GTPase family. RsgA subfamily.</text>
</comment>
<dbReference type="OrthoDB" id="9809485at2"/>
<dbReference type="EC" id="3.6.1.-" evidence="10"/>
<keyword evidence="4 10" id="KW-0699">rRNA-binding</keyword>
<evidence type="ECO:0000256" key="3">
    <source>
        <dbReference type="ARBA" id="ARBA00022723"/>
    </source>
</evidence>
<proteinExistence type="inferred from homology"/>
<evidence type="ECO:0000256" key="9">
    <source>
        <dbReference type="ARBA" id="ARBA00023134"/>
    </source>
</evidence>
<organism evidence="13 14">
    <name type="scientific">Falsiruegeria litorea R37</name>
    <dbReference type="NCBI Taxonomy" id="1200284"/>
    <lineage>
        <taxon>Bacteria</taxon>
        <taxon>Pseudomonadati</taxon>
        <taxon>Pseudomonadota</taxon>
        <taxon>Alphaproteobacteria</taxon>
        <taxon>Rhodobacterales</taxon>
        <taxon>Roseobacteraceae</taxon>
        <taxon>Falsiruegeria</taxon>
    </lineage>
</organism>
<dbReference type="PANTHER" id="PTHR32120">
    <property type="entry name" value="SMALL RIBOSOMAL SUBUNIT BIOGENESIS GTPASE RSGA"/>
    <property type="match status" value="1"/>
</dbReference>
<name>A0A1Y5RF89_9RHOB</name>
<feature type="domain" description="CP-type G" evidence="12">
    <location>
        <begin position="93"/>
        <end position="247"/>
    </location>
</feature>
<dbReference type="PROSITE" id="PS50936">
    <property type="entry name" value="ENGC_GTPASE"/>
    <property type="match status" value="1"/>
</dbReference>
<dbReference type="PANTHER" id="PTHR32120:SF10">
    <property type="entry name" value="SMALL RIBOSOMAL SUBUNIT BIOGENESIS GTPASE RSGA"/>
    <property type="match status" value="1"/>
</dbReference>
<keyword evidence="3 10" id="KW-0479">Metal-binding</keyword>
<dbReference type="RefSeq" id="WP_085794015.1">
    <property type="nucleotide sequence ID" value="NZ_FWFO01000001.1"/>
</dbReference>
<keyword evidence="8 10" id="KW-0694">RNA-binding</keyword>
<evidence type="ECO:0000256" key="1">
    <source>
        <dbReference type="ARBA" id="ARBA00022490"/>
    </source>
</evidence>
<feature type="domain" description="EngC GTPase" evidence="11">
    <location>
        <begin position="99"/>
        <end position="245"/>
    </location>
</feature>
<evidence type="ECO:0000313" key="13">
    <source>
        <dbReference type="EMBL" id="SLN15754.1"/>
    </source>
</evidence>
<dbReference type="EMBL" id="FWFO01000001">
    <property type="protein sequence ID" value="SLN15754.1"/>
    <property type="molecule type" value="Genomic_DNA"/>
</dbReference>
<dbReference type="GO" id="GO:0046872">
    <property type="term" value="F:metal ion binding"/>
    <property type="evidence" value="ECO:0007669"/>
    <property type="project" value="UniProtKB-KW"/>
</dbReference>
<dbReference type="HAMAP" id="MF_01820">
    <property type="entry name" value="GTPase_RsgA"/>
    <property type="match status" value="1"/>
</dbReference>
<dbReference type="SUPFAM" id="SSF52540">
    <property type="entry name" value="P-loop containing nucleoside triphosphate hydrolases"/>
    <property type="match status" value="1"/>
</dbReference>
<comment type="subcellular location">
    <subcellularLocation>
        <location evidence="10">Cytoplasm</location>
    </subcellularLocation>
</comment>
<protein>
    <recommendedName>
        <fullName evidence="10">Small ribosomal subunit biogenesis GTPase RsgA</fullName>
        <ecNumber evidence="10">3.6.1.-</ecNumber>
    </recommendedName>
</protein>
<comment type="function">
    <text evidence="10">One of several proteins that assist in the late maturation steps of the functional core of the 30S ribosomal subunit. Helps release RbfA from mature subunits. May play a role in the assembly of ribosomal proteins into the subunit. Circularly permuted GTPase that catalyzes slow GTP hydrolysis, GTPase activity is stimulated by the 30S ribosomal subunit.</text>
</comment>
<evidence type="ECO:0000256" key="6">
    <source>
        <dbReference type="ARBA" id="ARBA00022801"/>
    </source>
</evidence>
<keyword evidence="9 10" id="KW-0342">GTP-binding</keyword>
<comment type="cofactor">
    <cofactor evidence="10">
        <name>Zn(2+)</name>
        <dbReference type="ChEBI" id="CHEBI:29105"/>
    </cofactor>
    <text evidence="10">Binds 1 zinc ion per subunit.</text>
</comment>
<feature type="binding site" evidence="10">
    <location>
        <position position="275"/>
    </location>
    <ligand>
        <name>Zn(2+)</name>
        <dbReference type="ChEBI" id="CHEBI:29105"/>
    </ligand>
</feature>
<keyword evidence="14" id="KW-1185">Reference proteome</keyword>
<evidence type="ECO:0000256" key="2">
    <source>
        <dbReference type="ARBA" id="ARBA00022517"/>
    </source>
</evidence>
<dbReference type="GO" id="GO:0019843">
    <property type="term" value="F:rRNA binding"/>
    <property type="evidence" value="ECO:0007669"/>
    <property type="project" value="UniProtKB-KW"/>
</dbReference>
<dbReference type="GO" id="GO:0005737">
    <property type="term" value="C:cytoplasm"/>
    <property type="evidence" value="ECO:0007669"/>
    <property type="project" value="UniProtKB-SubCell"/>
</dbReference>
<dbReference type="PROSITE" id="PS51721">
    <property type="entry name" value="G_CP"/>
    <property type="match status" value="1"/>
</dbReference>
<dbReference type="InterPro" id="IPR010914">
    <property type="entry name" value="RsgA_GTPase_dom"/>
</dbReference>
<keyword evidence="2 10" id="KW-0690">Ribosome biogenesis</keyword>
<reference evidence="13 14" key="1">
    <citation type="submission" date="2017-03" db="EMBL/GenBank/DDBJ databases">
        <authorList>
            <person name="Afonso C.L."/>
            <person name="Miller P.J."/>
            <person name="Scott M.A."/>
            <person name="Spackman E."/>
            <person name="Goraichik I."/>
            <person name="Dimitrov K.M."/>
            <person name="Suarez D.L."/>
            <person name="Swayne D.E."/>
        </authorList>
    </citation>
    <scope>NUCLEOTIDE SEQUENCE [LARGE SCALE GENOMIC DNA]</scope>
    <source>
        <strain evidence="13 14">CECT 7639</strain>
    </source>
</reference>
<evidence type="ECO:0000259" key="12">
    <source>
        <dbReference type="PROSITE" id="PS51721"/>
    </source>
</evidence>
<feature type="binding site" evidence="10">
    <location>
        <position position="277"/>
    </location>
    <ligand>
        <name>Zn(2+)</name>
        <dbReference type="ChEBI" id="CHEBI:29105"/>
    </ligand>
</feature>
<sequence>MSFDYMDLGWSNHFAAQIPAPTSDHIYRISAVHRDRLKGLSPAGERVLLPRANQSTGTFAVGDWVAASSDGLIDQTLDRKTLMSRRAAGSGVHAQLIAANVDVLFITSSCNADFNVARLERFLALAHQAGCYPVVVLTKADTCDNPQSYVRKAERLEAFLTVLAVNAHDSRDISQLMAWCPHGQTGALVGSSGVGKTTLTNGLTQARDATAGIREDDAKGRHTTTSRALRHMTNGGWLIDTPGMRALRMLDSPDGIDEVFADLVELSRDCRFSDCAHSSEPGCAIRGAIEAGTLDPDRLRRWQKLLREDRMNSETVAEARARDKAFGKMVRSVMKDKKGRKGL</sequence>
<keyword evidence="1 10" id="KW-0963">Cytoplasm</keyword>
<feature type="binding site" evidence="10">
    <location>
        <begin position="190"/>
        <end position="198"/>
    </location>
    <ligand>
        <name>GTP</name>
        <dbReference type="ChEBI" id="CHEBI:37565"/>
    </ligand>
</feature>
<dbReference type="NCBIfam" id="TIGR00157">
    <property type="entry name" value="ribosome small subunit-dependent GTPase A"/>
    <property type="match status" value="1"/>
</dbReference>
<comment type="subunit">
    <text evidence="10">Monomer. Associates with 30S ribosomal subunit, binds 16S rRNA.</text>
</comment>
<dbReference type="GO" id="GO:0005525">
    <property type="term" value="F:GTP binding"/>
    <property type="evidence" value="ECO:0007669"/>
    <property type="project" value="UniProtKB-UniRule"/>
</dbReference>
<dbReference type="AlphaFoldDB" id="A0A1Y5RF89"/>